<name>A0A0F8V9R6_9ZZZZ</name>
<sequence>MVQKIEWIPPEDSDVGSVLIYRATTNVLDEAGTRTLLTTTAAKDGSGNWILSYTDTGGTADYVYRIQFWDGTGSSELSDPITSDYAELLASFEEVRRAGKINANADLGSDEIYDAIMDASNLIYADYGDPIKKTVVYIDSSGSPRYDITGDSRPIYQVRRATIGINSEALLDLGS</sequence>
<dbReference type="AlphaFoldDB" id="A0A0F8V9R6"/>
<comment type="caution">
    <text evidence="1">The sequence shown here is derived from an EMBL/GenBank/DDBJ whole genome shotgun (WGS) entry which is preliminary data.</text>
</comment>
<feature type="non-terminal residue" evidence="1">
    <location>
        <position position="175"/>
    </location>
</feature>
<gene>
    <name evidence="1" type="ORF">LCGC14_2813760</name>
</gene>
<dbReference type="InterPro" id="IPR013783">
    <property type="entry name" value="Ig-like_fold"/>
</dbReference>
<evidence type="ECO:0000313" key="1">
    <source>
        <dbReference type="EMBL" id="KKK41197.1"/>
    </source>
</evidence>
<organism evidence="1">
    <name type="scientific">marine sediment metagenome</name>
    <dbReference type="NCBI Taxonomy" id="412755"/>
    <lineage>
        <taxon>unclassified sequences</taxon>
        <taxon>metagenomes</taxon>
        <taxon>ecological metagenomes</taxon>
    </lineage>
</organism>
<reference evidence="1" key="1">
    <citation type="journal article" date="2015" name="Nature">
        <title>Complex archaea that bridge the gap between prokaryotes and eukaryotes.</title>
        <authorList>
            <person name="Spang A."/>
            <person name="Saw J.H."/>
            <person name="Jorgensen S.L."/>
            <person name="Zaremba-Niedzwiedzka K."/>
            <person name="Martijn J."/>
            <person name="Lind A.E."/>
            <person name="van Eijk R."/>
            <person name="Schleper C."/>
            <person name="Guy L."/>
            <person name="Ettema T.J."/>
        </authorList>
    </citation>
    <scope>NUCLEOTIDE SEQUENCE</scope>
</reference>
<dbReference type="EMBL" id="LAZR01070420">
    <property type="protein sequence ID" value="KKK41197.1"/>
    <property type="molecule type" value="Genomic_DNA"/>
</dbReference>
<proteinExistence type="predicted"/>
<accession>A0A0F8V9R6</accession>
<dbReference type="Gene3D" id="2.60.40.10">
    <property type="entry name" value="Immunoglobulins"/>
    <property type="match status" value="1"/>
</dbReference>
<protein>
    <submittedName>
        <fullName evidence="1">Uncharacterized protein</fullName>
    </submittedName>
</protein>